<evidence type="ECO:0000256" key="4">
    <source>
        <dbReference type="ARBA" id="ARBA00013244"/>
    </source>
</evidence>
<dbReference type="GO" id="GO:0016746">
    <property type="term" value="F:acyltransferase activity"/>
    <property type="evidence" value="ECO:0007669"/>
    <property type="project" value="UniProtKB-KW"/>
</dbReference>
<comment type="caution">
    <text evidence="15">The sequence shown here is derived from an EMBL/GenBank/DDBJ whole genome shotgun (WGS) entry which is preliminary data.</text>
</comment>
<dbReference type="InterPro" id="IPR004255">
    <property type="entry name" value="O-acyltransferase_WSD1_N"/>
</dbReference>
<dbReference type="InterPro" id="IPR045034">
    <property type="entry name" value="O-acyltransferase_WSD1-like"/>
</dbReference>
<comment type="similarity">
    <text evidence="3 11">Belongs to the long-chain O-acyltransferase family.</text>
</comment>
<dbReference type="PANTHER" id="PTHR31650:SF1">
    <property type="entry name" value="WAX ESTER SYNTHASE_DIACYLGLYCEROL ACYLTRANSFERASE 4-RELATED"/>
    <property type="match status" value="1"/>
</dbReference>
<feature type="compositionally biased region" description="Low complexity" evidence="12">
    <location>
        <begin position="460"/>
        <end position="492"/>
    </location>
</feature>
<evidence type="ECO:0000259" key="14">
    <source>
        <dbReference type="Pfam" id="PF06974"/>
    </source>
</evidence>
<keyword evidence="5 11" id="KW-0444">Lipid biosynthesis</keyword>
<evidence type="ECO:0000256" key="3">
    <source>
        <dbReference type="ARBA" id="ARBA00009587"/>
    </source>
</evidence>
<comment type="pathway">
    <text evidence="2">Lipid metabolism.</text>
</comment>
<feature type="domain" description="O-acyltransferase WSD1-like N-terminal" evidence="13">
    <location>
        <begin position="5"/>
        <end position="270"/>
    </location>
</feature>
<evidence type="ECO:0000256" key="1">
    <source>
        <dbReference type="ARBA" id="ARBA00004771"/>
    </source>
</evidence>
<dbReference type="EMBL" id="JBHSNW010000049">
    <property type="protein sequence ID" value="MFC5822118.1"/>
    <property type="molecule type" value="Genomic_DNA"/>
</dbReference>
<evidence type="ECO:0000256" key="6">
    <source>
        <dbReference type="ARBA" id="ARBA00022679"/>
    </source>
</evidence>
<dbReference type="Proteomes" id="UP001596096">
    <property type="component" value="Unassembled WGS sequence"/>
</dbReference>
<evidence type="ECO:0000256" key="8">
    <source>
        <dbReference type="ARBA" id="ARBA00023098"/>
    </source>
</evidence>
<evidence type="ECO:0000256" key="7">
    <source>
        <dbReference type="ARBA" id="ARBA00022798"/>
    </source>
</evidence>
<evidence type="ECO:0000256" key="9">
    <source>
        <dbReference type="ARBA" id="ARBA00023315"/>
    </source>
</evidence>
<keyword evidence="16" id="KW-1185">Reference proteome</keyword>
<dbReference type="RefSeq" id="WP_219552294.1">
    <property type="nucleotide sequence ID" value="NZ_JAHKRN010000089.1"/>
</dbReference>
<evidence type="ECO:0000259" key="13">
    <source>
        <dbReference type="Pfam" id="PF03007"/>
    </source>
</evidence>
<evidence type="ECO:0000313" key="15">
    <source>
        <dbReference type="EMBL" id="MFC5822118.1"/>
    </source>
</evidence>
<evidence type="ECO:0000256" key="10">
    <source>
        <dbReference type="ARBA" id="ARBA00048109"/>
    </source>
</evidence>
<evidence type="ECO:0000256" key="5">
    <source>
        <dbReference type="ARBA" id="ARBA00022516"/>
    </source>
</evidence>
<evidence type="ECO:0000256" key="11">
    <source>
        <dbReference type="RuleBase" id="RU361241"/>
    </source>
</evidence>
<organism evidence="15 16">
    <name type="scientific">Nonomuraea harbinensis</name>
    <dbReference type="NCBI Taxonomy" id="1286938"/>
    <lineage>
        <taxon>Bacteria</taxon>
        <taxon>Bacillati</taxon>
        <taxon>Actinomycetota</taxon>
        <taxon>Actinomycetes</taxon>
        <taxon>Streptosporangiales</taxon>
        <taxon>Streptosporangiaceae</taxon>
        <taxon>Nonomuraea</taxon>
    </lineage>
</organism>
<keyword evidence="8 11" id="KW-0443">Lipid metabolism</keyword>
<dbReference type="NCBIfam" id="TIGR02946">
    <property type="entry name" value="acyl_WS_DGAT"/>
    <property type="match status" value="1"/>
</dbReference>
<sequence>MSDHMSPLDAAFLTLEDEQPEASLAIASVAVLEGPAPRQEEILRTIRARLPLVERYRQKARQVPFDLGPPVWVDDPCFDLRHHVRRVALAPPGGDTELDELIARIMSRRLDRTRPLWEYWVIDNLAADRWALVSKVHHCMVDGVSGTSLYYAIFDVSPEGTRDPPQDTWSPHAEPSALQLSADALRDLLRNPVEQARMAGRALAAPRATARRVLDTVRGLVPLAGALRPAAASTLTGPIGERRRYAAARVPLADVKQTAQRAGVTFNDVVLSAISGAYRAVLRERGEEPHPHAVRSLVPVSVRPPGQESVCDNRISLLLAHLPVHLADPAGRLRAVHEHLSELKASGQAQAGEAIIRLAGHEPFPPVSALMRLAARVPQRQIVTVTTNVPGPRQPLYLLGRRTLEILPYVPIATRLRTGVSVFSYCDRVAFGVTGDHDSAPEVERLARGIEREIERLRAAFQPPAQAPRRARPAQPSRSRAAAGPAAAAARAKAAHPHPA</sequence>
<evidence type="ECO:0000256" key="12">
    <source>
        <dbReference type="SAM" id="MobiDB-lite"/>
    </source>
</evidence>
<dbReference type="InterPro" id="IPR014292">
    <property type="entry name" value="Acyl_transf_WS/DGAT"/>
</dbReference>
<dbReference type="PANTHER" id="PTHR31650">
    <property type="entry name" value="O-ACYLTRANSFERASE (WSD1-LIKE) FAMILY PROTEIN"/>
    <property type="match status" value="1"/>
</dbReference>
<reference evidence="16" key="1">
    <citation type="journal article" date="2019" name="Int. J. Syst. Evol. Microbiol.">
        <title>The Global Catalogue of Microorganisms (GCM) 10K type strain sequencing project: providing services to taxonomists for standard genome sequencing and annotation.</title>
        <authorList>
            <consortium name="The Broad Institute Genomics Platform"/>
            <consortium name="The Broad Institute Genome Sequencing Center for Infectious Disease"/>
            <person name="Wu L."/>
            <person name="Ma J."/>
        </authorList>
    </citation>
    <scope>NUCLEOTIDE SEQUENCE [LARGE SCALE GENOMIC DNA]</scope>
    <source>
        <strain evidence="16">CGMCC 4.7106</strain>
    </source>
</reference>
<evidence type="ECO:0000313" key="16">
    <source>
        <dbReference type="Proteomes" id="UP001596096"/>
    </source>
</evidence>
<name>A0ABW1C8U5_9ACTN</name>
<keyword evidence="9 11" id="KW-0012">Acyltransferase</keyword>
<comment type="catalytic activity">
    <reaction evidence="10 11">
        <text>an acyl-CoA + a 1,2-diacyl-sn-glycerol = a triacyl-sn-glycerol + CoA</text>
        <dbReference type="Rhea" id="RHEA:10868"/>
        <dbReference type="ChEBI" id="CHEBI:17815"/>
        <dbReference type="ChEBI" id="CHEBI:57287"/>
        <dbReference type="ChEBI" id="CHEBI:58342"/>
        <dbReference type="ChEBI" id="CHEBI:64615"/>
        <dbReference type="EC" id="2.3.1.20"/>
    </reaction>
</comment>
<feature type="domain" description="O-acyltransferase WSD1 C-terminal" evidence="14">
    <location>
        <begin position="313"/>
        <end position="457"/>
    </location>
</feature>
<dbReference type="Pfam" id="PF06974">
    <property type="entry name" value="WS_DGAT_C"/>
    <property type="match status" value="1"/>
</dbReference>
<gene>
    <name evidence="15" type="ORF">ACFPUY_44155</name>
</gene>
<keyword evidence="7 11" id="KW-0319">Glycerol metabolism</keyword>
<proteinExistence type="inferred from homology"/>
<dbReference type="Pfam" id="PF03007">
    <property type="entry name" value="WS_DGAT_cat"/>
    <property type="match status" value="1"/>
</dbReference>
<feature type="region of interest" description="Disordered" evidence="12">
    <location>
        <begin position="460"/>
        <end position="500"/>
    </location>
</feature>
<evidence type="ECO:0000256" key="2">
    <source>
        <dbReference type="ARBA" id="ARBA00005189"/>
    </source>
</evidence>
<comment type="pathway">
    <text evidence="1 11">Glycerolipid metabolism; triacylglycerol biosynthesis.</text>
</comment>
<keyword evidence="6 11" id="KW-0808">Transferase</keyword>
<dbReference type="InterPro" id="IPR009721">
    <property type="entry name" value="O-acyltransferase_WSD1_C"/>
</dbReference>
<protein>
    <recommendedName>
        <fullName evidence="4 11">Diacylglycerol O-acyltransferase</fullName>
        <ecNumber evidence="4 11">2.3.1.20</ecNumber>
    </recommendedName>
</protein>
<accession>A0ABW1C8U5</accession>
<dbReference type="EC" id="2.3.1.20" evidence="4 11"/>